<feature type="domain" description="NfeD1b N-terminal" evidence="9">
    <location>
        <begin position="29"/>
        <end position="215"/>
    </location>
</feature>
<dbReference type="Gene3D" id="2.40.50.140">
    <property type="entry name" value="Nucleic acid-binding proteins"/>
    <property type="match status" value="1"/>
</dbReference>
<feature type="chain" id="PRO_5009288209" evidence="6">
    <location>
        <begin position="27"/>
        <end position="452"/>
    </location>
</feature>
<dbReference type="InterPro" id="IPR012340">
    <property type="entry name" value="NA-bd_OB-fold"/>
</dbReference>
<dbReference type="InterPro" id="IPR056739">
    <property type="entry name" value="NfeD_membrane"/>
</dbReference>
<dbReference type="Gene3D" id="3.90.226.10">
    <property type="entry name" value="2-enoyl-CoA Hydratase, Chain A, domain 1"/>
    <property type="match status" value="1"/>
</dbReference>
<dbReference type="InterPro" id="IPR052165">
    <property type="entry name" value="Membrane_assoc_protease"/>
</dbReference>
<keyword evidence="6" id="KW-0732">Signal</keyword>
<gene>
    <name evidence="10" type="ORF">SAMN05421877_10425</name>
</gene>
<feature type="transmembrane region" description="Helical" evidence="5">
    <location>
        <begin position="305"/>
        <end position="325"/>
    </location>
</feature>
<evidence type="ECO:0000256" key="5">
    <source>
        <dbReference type="SAM" id="Phobius"/>
    </source>
</evidence>
<sequence length="452" mass="49333">MLMNKFTKYILGIVAFILLTCQHVSAQRVYTVDLKEDIGPNAWRTMKNAIKQAKANNAEYLLIDLNTYGGALNFADSIRSSLLNDNPFKSIVFVNNNAASAGALISLAADYIYMHTGASLGAASVVNQQGEVLPEKYQSYMRGLMRATAEARGRDPKMAEAFVDPSISIPSLKEDGKLLTLTATEAVNAGLAKKSIKSEVDIYSDLNITKPEVTEHQLTWVDHFIALLVNPLVSGLLIMGIIGGIYFELQTPGIGFALVVALVCAALFFAPLYLQGLAENWEIAIFVLGVILVALEIFVIPGFGVAGIGGIILILCGLAFSMVANDYFDFKLTQPGLLMNSFIIVIGAMVLTIILAVIFGRNILESSAFKRLVLQDEQQAKEGYTSSVSKPNLINKVGITKTVLRPGGKIEIDNVWYDAVALDSYIDVGEEVYVEKHENYNLFVRKISERKA</sequence>
<dbReference type="GO" id="GO:0005886">
    <property type="term" value="C:plasma membrane"/>
    <property type="evidence" value="ECO:0007669"/>
    <property type="project" value="TreeGrafter"/>
</dbReference>
<evidence type="ECO:0000256" key="4">
    <source>
        <dbReference type="ARBA" id="ARBA00023136"/>
    </source>
</evidence>
<dbReference type="Pfam" id="PF24961">
    <property type="entry name" value="NfeD_membrane"/>
    <property type="match status" value="1"/>
</dbReference>
<keyword evidence="10" id="KW-0645">Protease</keyword>
<dbReference type="Pfam" id="PF01957">
    <property type="entry name" value="NfeD"/>
    <property type="match status" value="1"/>
</dbReference>
<reference evidence="11" key="1">
    <citation type="submission" date="2016-10" db="EMBL/GenBank/DDBJ databases">
        <authorList>
            <person name="Varghese N."/>
            <person name="Submissions S."/>
        </authorList>
    </citation>
    <scope>NUCLEOTIDE SEQUENCE [LARGE SCALE GENOMIC DNA]</scope>
    <source>
        <strain evidence="11">DSM 22361</strain>
    </source>
</reference>
<feature type="signal peptide" evidence="6">
    <location>
        <begin position="1"/>
        <end position="26"/>
    </location>
</feature>
<feature type="domain" description="NfeD-like C-terminal" evidence="7">
    <location>
        <begin position="393"/>
        <end position="446"/>
    </location>
</feature>
<protein>
    <submittedName>
        <fullName evidence="10">Membrane-bound serine protease (ClpP class)</fullName>
    </submittedName>
</protein>
<dbReference type="InterPro" id="IPR056738">
    <property type="entry name" value="NfeD1b_N"/>
</dbReference>
<evidence type="ECO:0000259" key="7">
    <source>
        <dbReference type="Pfam" id="PF01957"/>
    </source>
</evidence>
<name>A0A1H5WEU2_9SPHI</name>
<dbReference type="InterPro" id="IPR002810">
    <property type="entry name" value="NfeD-like_C"/>
</dbReference>
<evidence type="ECO:0000256" key="1">
    <source>
        <dbReference type="ARBA" id="ARBA00004141"/>
    </source>
</evidence>
<keyword evidence="2 5" id="KW-0812">Transmembrane</keyword>
<evidence type="ECO:0000259" key="9">
    <source>
        <dbReference type="Pfam" id="PF25145"/>
    </source>
</evidence>
<dbReference type="SUPFAM" id="SSF141322">
    <property type="entry name" value="NfeD domain-like"/>
    <property type="match status" value="1"/>
</dbReference>
<evidence type="ECO:0000256" key="2">
    <source>
        <dbReference type="ARBA" id="ARBA00022692"/>
    </source>
</evidence>
<keyword evidence="10" id="KW-0378">Hydrolase</keyword>
<evidence type="ECO:0000256" key="3">
    <source>
        <dbReference type="ARBA" id="ARBA00022989"/>
    </source>
</evidence>
<dbReference type="Proteomes" id="UP000236731">
    <property type="component" value="Unassembled WGS sequence"/>
</dbReference>
<organism evidence="10 11">
    <name type="scientific">Sphingobacterium lactis</name>
    <dbReference type="NCBI Taxonomy" id="797291"/>
    <lineage>
        <taxon>Bacteria</taxon>
        <taxon>Pseudomonadati</taxon>
        <taxon>Bacteroidota</taxon>
        <taxon>Sphingobacteriia</taxon>
        <taxon>Sphingobacteriales</taxon>
        <taxon>Sphingobacteriaceae</taxon>
        <taxon>Sphingobacterium</taxon>
    </lineage>
</organism>
<dbReference type="EMBL" id="FNUT01000004">
    <property type="protein sequence ID" value="SEF97796.1"/>
    <property type="molecule type" value="Genomic_DNA"/>
</dbReference>
<dbReference type="GO" id="GO:0008233">
    <property type="term" value="F:peptidase activity"/>
    <property type="evidence" value="ECO:0007669"/>
    <property type="project" value="UniProtKB-KW"/>
</dbReference>
<keyword evidence="3 5" id="KW-1133">Transmembrane helix</keyword>
<feature type="domain" description="NfeD integral membrane" evidence="8">
    <location>
        <begin position="233"/>
        <end position="359"/>
    </location>
</feature>
<feature type="transmembrane region" description="Helical" evidence="5">
    <location>
        <begin position="337"/>
        <end position="360"/>
    </location>
</feature>
<dbReference type="InterPro" id="IPR029045">
    <property type="entry name" value="ClpP/crotonase-like_dom_sf"/>
</dbReference>
<feature type="transmembrane region" description="Helical" evidence="5">
    <location>
        <begin position="280"/>
        <end position="298"/>
    </location>
</feature>
<dbReference type="AlphaFoldDB" id="A0A1H5WEU2"/>
<dbReference type="PANTHER" id="PTHR33507">
    <property type="entry name" value="INNER MEMBRANE PROTEIN YBBJ"/>
    <property type="match status" value="1"/>
</dbReference>
<dbReference type="CDD" id="cd07021">
    <property type="entry name" value="Clp_protease_NfeD_like"/>
    <property type="match status" value="1"/>
</dbReference>
<evidence type="ECO:0000313" key="11">
    <source>
        <dbReference type="Proteomes" id="UP000236731"/>
    </source>
</evidence>
<dbReference type="PANTHER" id="PTHR33507:SF3">
    <property type="entry name" value="INNER MEMBRANE PROTEIN YBBJ"/>
    <property type="match status" value="1"/>
</dbReference>
<proteinExistence type="predicted"/>
<evidence type="ECO:0000259" key="8">
    <source>
        <dbReference type="Pfam" id="PF24961"/>
    </source>
</evidence>
<dbReference type="SUPFAM" id="SSF52096">
    <property type="entry name" value="ClpP/crotonase"/>
    <property type="match status" value="1"/>
</dbReference>
<evidence type="ECO:0000256" key="6">
    <source>
        <dbReference type="SAM" id="SignalP"/>
    </source>
</evidence>
<accession>A0A1H5WEU2</accession>
<comment type="subcellular location">
    <subcellularLocation>
        <location evidence="1">Membrane</location>
        <topology evidence="1">Multi-pass membrane protein</topology>
    </subcellularLocation>
</comment>
<dbReference type="GO" id="GO:0006508">
    <property type="term" value="P:proteolysis"/>
    <property type="evidence" value="ECO:0007669"/>
    <property type="project" value="UniProtKB-KW"/>
</dbReference>
<feature type="transmembrane region" description="Helical" evidence="5">
    <location>
        <begin position="224"/>
        <end position="247"/>
    </location>
</feature>
<keyword evidence="4 5" id="KW-0472">Membrane</keyword>
<evidence type="ECO:0000313" key="10">
    <source>
        <dbReference type="EMBL" id="SEF97796.1"/>
    </source>
</evidence>
<feature type="transmembrane region" description="Helical" evidence="5">
    <location>
        <begin position="254"/>
        <end position="274"/>
    </location>
</feature>
<keyword evidence="11" id="KW-1185">Reference proteome</keyword>
<dbReference type="Pfam" id="PF25145">
    <property type="entry name" value="NfeD1b_N"/>
    <property type="match status" value="1"/>
</dbReference>